<comment type="caution">
    <text evidence="2">The sequence shown here is derived from an EMBL/GenBank/DDBJ whole genome shotgun (WGS) entry which is preliminary data.</text>
</comment>
<dbReference type="RefSeq" id="WP_184663121.1">
    <property type="nucleotide sequence ID" value="NZ_JACHHB010000003.1"/>
</dbReference>
<accession>A0A840QMN6</accession>
<feature type="transmembrane region" description="Helical" evidence="1">
    <location>
        <begin position="7"/>
        <end position="26"/>
    </location>
</feature>
<dbReference type="EMBL" id="JACHHB010000003">
    <property type="protein sequence ID" value="MBB5172652.1"/>
    <property type="molecule type" value="Genomic_DNA"/>
</dbReference>
<name>A0A840QMN6_9BACI</name>
<feature type="transmembrane region" description="Helical" evidence="1">
    <location>
        <begin position="85"/>
        <end position="101"/>
    </location>
</feature>
<gene>
    <name evidence="2" type="ORF">HNQ41_000796</name>
</gene>
<keyword evidence="1" id="KW-1133">Transmembrane helix</keyword>
<proteinExistence type="predicted"/>
<keyword evidence="3" id="KW-1185">Reference proteome</keyword>
<dbReference type="AlphaFoldDB" id="A0A840QMN6"/>
<evidence type="ECO:0008006" key="4">
    <source>
        <dbReference type="Google" id="ProtNLM"/>
    </source>
</evidence>
<keyword evidence="1" id="KW-0812">Transmembrane</keyword>
<reference evidence="2 3" key="1">
    <citation type="submission" date="2020-08" db="EMBL/GenBank/DDBJ databases">
        <title>Genomic Encyclopedia of Type Strains, Phase IV (KMG-IV): sequencing the most valuable type-strain genomes for metagenomic binning, comparative biology and taxonomic classification.</title>
        <authorList>
            <person name="Goeker M."/>
        </authorList>
    </citation>
    <scope>NUCLEOTIDE SEQUENCE [LARGE SCALE GENOMIC DNA]</scope>
    <source>
        <strain evidence="2 3">DSM 24696</strain>
    </source>
</reference>
<keyword evidence="1" id="KW-0472">Membrane</keyword>
<evidence type="ECO:0000313" key="2">
    <source>
        <dbReference type="EMBL" id="MBB5172652.1"/>
    </source>
</evidence>
<feature type="transmembrane region" description="Helical" evidence="1">
    <location>
        <begin position="140"/>
        <end position="156"/>
    </location>
</feature>
<feature type="transmembrane region" description="Helical" evidence="1">
    <location>
        <begin position="32"/>
        <end position="53"/>
    </location>
</feature>
<evidence type="ECO:0000313" key="3">
    <source>
        <dbReference type="Proteomes" id="UP000551878"/>
    </source>
</evidence>
<evidence type="ECO:0000256" key="1">
    <source>
        <dbReference type="SAM" id="Phobius"/>
    </source>
</evidence>
<dbReference type="Proteomes" id="UP000551878">
    <property type="component" value="Unassembled WGS sequence"/>
</dbReference>
<feature type="transmembrane region" description="Helical" evidence="1">
    <location>
        <begin position="60"/>
        <end position="79"/>
    </location>
</feature>
<protein>
    <recommendedName>
        <fullName evidence="4">DUF5668 domain-containing protein</fullName>
    </recommendedName>
</protein>
<feature type="transmembrane region" description="Helical" evidence="1">
    <location>
        <begin position="108"/>
        <end position="128"/>
    </location>
</feature>
<sequence length="158" mass="18663">MRRQGLFYGLLLINIGSYFLLLQWDVPISNQWLTWPTLLFMIGFAFLFHGFWVKYPDHTFVGTLLCGLSAHFHALNFFQTWPSHWGMYTLVISLAFFIRYLQSKRRGLTIAIILLILSLLSFFYQPFLSSFHRVFEAIDQLWPVALMILGVYLLIFKK</sequence>
<organism evidence="2 3">
    <name type="scientific">Texcoconibacillus texcoconensis</name>
    <dbReference type="NCBI Taxonomy" id="1095777"/>
    <lineage>
        <taxon>Bacteria</taxon>
        <taxon>Bacillati</taxon>
        <taxon>Bacillota</taxon>
        <taxon>Bacilli</taxon>
        <taxon>Bacillales</taxon>
        <taxon>Bacillaceae</taxon>
        <taxon>Texcoconibacillus</taxon>
    </lineage>
</organism>